<proteinExistence type="inferred from homology"/>
<evidence type="ECO:0000256" key="4">
    <source>
        <dbReference type="ARBA" id="ARBA00022741"/>
    </source>
</evidence>
<dbReference type="PROSITE" id="PS50011">
    <property type="entry name" value="PROTEIN_KINASE_DOM"/>
    <property type="match status" value="1"/>
</dbReference>
<comment type="subunit">
    <text evidence="7">May form a complex composed of at least the catalytic subunit CRK2 and a cyclin.</text>
</comment>
<dbReference type="Pfam" id="PF00069">
    <property type="entry name" value="Pkinase"/>
    <property type="match status" value="1"/>
</dbReference>
<dbReference type="GO" id="GO:0004674">
    <property type="term" value="F:protein serine/threonine kinase activity"/>
    <property type="evidence" value="ECO:0007669"/>
    <property type="project" value="UniProtKB-KW"/>
</dbReference>
<dbReference type="InterPro" id="IPR050108">
    <property type="entry name" value="CDK"/>
</dbReference>
<dbReference type="InterPro" id="IPR011009">
    <property type="entry name" value="Kinase-like_dom_sf"/>
</dbReference>
<dbReference type="InterPro" id="IPR045267">
    <property type="entry name" value="CDK11/PITSLRE_STKc"/>
</dbReference>
<evidence type="ECO:0000256" key="11">
    <source>
        <dbReference type="SAM" id="MobiDB-lite"/>
    </source>
</evidence>
<dbReference type="AlphaFoldDB" id="A0ABD3QND2"/>
<evidence type="ECO:0000256" key="6">
    <source>
        <dbReference type="ARBA" id="ARBA00022840"/>
    </source>
</evidence>
<accession>A0ABD3QND2</accession>
<comment type="caution">
    <text evidence="13">The sequence shown here is derived from an EMBL/GenBank/DDBJ whole genome shotgun (WGS) entry which is preliminary data.</text>
</comment>
<dbReference type="GO" id="GO:0005524">
    <property type="term" value="F:ATP binding"/>
    <property type="evidence" value="ECO:0007669"/>
    <property type="project" value="UniProtKB-KW"/>
</dbReference>
<dbReference type="GO" id="GO:0010556">
    <property type="term" value="P:regulation of macromolecule biosynthetic process"/>
    <property type="evidence" value="ECO:0007669"/>
    <property type="project" value="UniProtKB-ARBA"/>
</dbReference>
<evidence type="ECO:0000256" key="10">
    <source>
        <dbReference type="ARBA" id="ARBA00042858"/>
    </source>
</evidence>
<dbReference type="Gene3D" id="1.10.510.10">
    <property type="entry name" value="Transferase(Phosphotransferase) domain 1"/>
    <property type="match status" value="1"/>
</dbReference>
<dbReference type="EMBL" id="JABMIG020000024">
    <property type="protein sequence ID" value="KAL3801803.1"/>
    <property type="molecule type" value="Genomic_DNA"/>
</dbReference>
<feature type="compositionally biased region" description="Polar residues" evidence="11">
    <location>
        <begin position="51"/>
        <end position="61"/>
    </location>
</feature>
<dbReference type="PROSITE" id="PS00108">
    <property type="entry name" value="PROTEIN_KINASE_ST"/>
    <property type="match status" value="1"/>
</dbReference>
<comment type="similarity">
    <text evidence="1">Belongs to the protein kinase superfamily. CMGC Ser/Thr protein kinase family. CDC2/CDKX subfamily.</text>
</comment>
<evidence type="ECO:0000256" key="3">
    <source>
        <dbReference type="ARBA" id="ARBA00022679"/>
    </source>
</evidence>
<evidence type="ECO:0000256" key="1">
    <source>
        <dbReference type="ARBA" id="ARBA00006485"/>
    </source>
</evidence>
<dbReference type="FunFam" id="3.30.200.20:FF:000172">
    <property type="entry name" value="cyclin-dependent kinase G-2 isoform X1"/>
    <property type="match status" value="1"/>
</dbReference>
<reference evidence="13 14" key="1">
    <citation type="journal article" date="2020" name="G3 (Bethesda)">
        <title>Improved Reference Genome for Cyclotella cryptica CCMP332, a Model for Cell Wall Morphogenesis, Salinity Adaptation, and Lipid Production in Diatoms (Bacillariophyta).</title>
        <authorList>
            <person name="Roberts W.R."/>
            <person name="Downey K.M."/>
            <person name="Ruck E.C."/>
            <person name="Traller J.C."/>
            <person name="Alverson A.J."/>
        </authorList>
    </citation>
    <scope>NUCLEOTIDE SEQUENCE [LARGE SCALE GENOMIC DNA]</scope>
    <source>
        <strain evidence="13 14">CCMP332</strain>
    </source>
</reference>
<gene>
    <name evidence="13" type="ORF">HJC23_001199</name>
</gene>
<evidence type="ECO:0000313" key="14">
    <source>
        <dbReference type="Proteomes" id="UP001516023"/>
    </source>
</evidence>
<organism evidence="13 14">
    <name type="scientific">Cyclotella cryptica</name>
    <dbReference type="NCBI Taxonomy" id="29204"/>
    <lineage>
        <taxon>Eukaryota</taxon>
        <taxon>Sar</taxon>
        <taxon>Stramenopiles</taxon>
        <taxon>Ochrophyta</taxon>
        <taxon>Bacillariophyta</taxon>
        <taxon>Coscinodiscophyceae</taxon>
        <taxon>Thalassiosirophycidae</taxon>
        <taxon>Stephanodiscales</taxon>
        <taxon>Stephanodiscaceae</taxon>
        <taxon>Cyclotella</taxon>
    </lineage>
</organism>
<name>A0ABD3QND2_9STRA</name>
<keyword evidence="3" id="KW-0808">Transferase</keyword>
<keyword evidence="2" id="KW-0723">Serine/threonine-protein kinase</keyword>
<keyword evidence="14" id="KW-1185">Reference proteome</keyword>
<dbReference type="Gene3D" id="3.30.200.20">
    <property type="entry name" value="Phosphorylase Kinase, domain 1"/>
    <property type="match status" value="1"/>
</dbReference>
<evidence type="ECO:0000256" key="2">
    <source>
        <dbReference type="ARBA" id="ARBA00022527"/>
    </source>
</evidence>
<dbReference type="SUPFAM" id="SSF56112">
    <property type="entry name" value="Protein kinase-like (PK-like)"/>
    <property type="match status" value="1"/>
</dbReference>
<keyword evidence="4" id="KW-0547">Nucleotide-binding</keyword>
<feature type="compositionally biased region" description="Basic and acidic residues" evidence="11">
    <location>
        <begin position="62"/>
        <end position="74"/>
    </location>
</feature>
<keyword evidence="5" id="KW-0418">Kinase</keyword>
<evidence type="ECO:0000259" key="12">
    <source>
        <dbReference type="PROSITE" id="PS50011"/>
    </source>
</evidence>
<dbReference type="SMART" id="SM00220">
    <property type="entry name" value="S_TKc"/>
    <property type="match status" value="1"/>
</dbReference>
<dbReference type="GO" id="GO:0080090">
    <property type="term" value="P:regulation of primary metabolic process"/>
    <property type="evidence" value="ECO:0007669"/>
    <property type="project" value="UniProtKB-ARBA"/>
</dbReference>
<sequence>MLHNSTHRLPPPSPQSSSEASALRRCFIPDQVTAMPKRDRWDSDDEEDHGVSSSKTAQKDNSSSEKSRHAEVESRPPVTKPRLPVPPPGFQLHNPLLHGCRSVYDSYERLDHLDEGTYGVVWKARDNSSGEIVALKQIKFDNEMTREGFPISALREISVLLALSHECIVTVREMVVGSAHDKVFMVMECFEMDLQAAMKKGPGASVPFAQSEVKFMMHQLLSAMAHVHENWYLHRDVKTSNILVHESGRIALCDFGLARKYEVPARNMTQMVVTLWYRAPELLFGEAKYGAEIDVWSVGCIFGELLIKDAIMQGKGELDQIQKIFTLMGTPTDESWPEFSSLPSSGTFKWKNRVGNELGRRFQTNSFSCTGQTYLDLNGFDLLSKLLTLNPKRRITADKALSHPYFREGVKMQIPSFFG</sequence>
<evidence type="ECO:0000256" key="5">
    <source>
        <dbReference type="ARBA" id="ARBA00022777"/>
    </source>
</evidence>
<keyword evidence="6" id="KW-0067">ATP-binding</keyword>
<dbReference type="PANTHER" id="PTHR24056">
    <property type="entry name" value="CELL DIVISION PROTEIN KINASE"/>
    <property type="match status" value="1"/>
</dbReference>
<evidence type="ECO:0000256" key="9">
    <source>
        <dbReference type="ARBA" id="ARBA00041902"/>
    </source>
</evidence>
<dbReference type="PANTHER" id="PTHR24056:SF107">
    <property type="entry name" value="CYCLIN-DEPENDENT KINASE 11A-RELATED"/>
    <property type="match status" value="1"/>
</dbReference>
<dbReference type="InterPro" id="IPR008271">
    <property type="entry name" value="Ser/Thr_kinase_AS"/>
</dbReference>
<feature type="region of interest" description="Disordered" evidence="11">
    <location>
        <begin position="1"/>
        <end position="85"/>
    </location>
</feature>
<dbReference type="Proteomes" id="UP001516023">
    <property type="component" value="Unassembled WGS sequence"/>
</dbReference>
<dbReference type="GO" id="GO:0005634">
    <property type="term" value="C:nucleus"/>
    <property type="evidence" value="ECO:0007669"/>
    <property type="project" value="UniProtKB-ARBA"/>
</dbReference>
<evidence type="ECO:0000313" key="13">
    <source>
        <dbReference type="EMBL" id="KAL3801803.1"/>
    </source>
</evidence>
<feature type="domain" description="Protein kinase" evidence="12">
    <location>
        <begin position="107"/>
        <end position="406"/>
    </location>
</feature>
<protein>
    <recommendedName>
        <fullName evidence="8">Cyclin-dependent kinase 2 homolog</fullName>
    </recommendedName>
    <alternativeName>
        <fullName evidence="9">Cell division control protein 2 homolog</fullName>
    </alternativeName>
    <alternativeName>
        <fullName evidence="10">cdc2-related kinase 2</fullName>
    </alternativeName>
</protein>
<evidence type="ECO:0000256" key="7">
    <source>
        <dbReference type="ARBA" id="ARBA00038543"/>
    </source>
</evidence>
<dbReference type="CDD" id="cd07843">
    <property type="entry name" value="STKc_CDC2L1"/>
    <property type="match status" value="1"/>
</dbReference>
<evidence type="ECO:0000256" key="8">
    <source>
        <dbReference type="ARBA" id="ARBA00039612"/>
    </source>
</evidence>
<dbReference type="InterPro" id="IPR000719">
    <property type="entry name" value="Prot_kinase_dom"/>
</dbReference>
<dbReference type="FunFam" id="1.10.510.10:FF:000624">
    <property type="entry name" value="Mitogen-activated protein kinase"/>
    <property type="match status" value="1"/>
</dbReference>